<keyword evidence="2" id="KW-0472">Membrane</keyword>
<evidence type="ECO:0000313" key="4">
    <source>
        <dbReference type="EMBL" id="PBK83064.1"/>
    </source>
</evidence>
<dbReference type="OrthoDB" id="3221808at2759"/>
<feature type="transmembrane region" description="Helical" evidence="2">
    <location>
        <begin position="299"/>
        <end position="324"/>
    </location>
</feature>
<dbReference type="Pfam" id="PF20153">
    <property type="entry name" value="DUF6535"/>
    <property type="match status" value="1"/>
</dbReference>
<keyword evidence="2" id="KW-1133">Transmembrane helix</keyword>
<keyword evidence="5" id="KW-1185">Reference proteome</keyword>
<organism evidence="4 5">
    <name type="scientific">Armillaria gallica</name>
    <name type="common">Bulbous honey fungus</name>
    <name type="synonym">Armillaria bulbosa</name>
    <dbReference type="NCBI Taxonomy" id="47427"/>
    <lineage>
        <taxon>Eukaryota</taxon>
        <taxon>Fungi</taxon>
        <taxon>Dikarya</taxon>
        <taxon>Basidiomycota</taxon>
        <taxon>Agaricomycotina</taxon>
        <taxon>Agaricomycetes</taxon>
        <taxon>Agaricomycetidae</taxon>
        <taxon>Agaricales</taxon>
        <taxon>Marasmiineae</taxon>
        <taxon>Physalacriaceae</taxon>
        <taxon>Armillaria</taxon>
    </lineage>
</organism>
<feature type="transmembrane region" description="Helical" evidence="2">
    <location>
        <begin position="265"/>
        <end position="292"/>
    </location>
</feature>
<sequence length="600" mass="66842">MPAHTSVVLLSSSPPSSSRQQLTTMSNREIDRTSASDPEQEEVVGREDAEVEVPRVAGDGPEHRQIPAAREVQLDEEKKDQAAATAPPTSANVANVKKVFGMKRSNPTVKKGNDVYDQEQVYPEDAIYAETTPNARVWKTYEDESKSHDANMVGQAGDSADGLLVFAGLFSGVVTTFVAQSSQSLQPDYAAMSTSLLYESVLLQRAIANGSSVNTITPSPLNPTIAFVPATTDIWWLYLYVNIPSGTARDRSFTRQFRYAGFQKWRVGVFIGLPPVLMHLALAMFLVGLVIFLHPVQALSWIIGAGTILVYTAYAAATILPILFPQCPYRTPLCDLVYKSFCHITPRVTWNYKERFLSACRQGKLGSMFHYLPRVQARIPHPLWMIESKFVQQLSTKLAAEALYWLLNVSTKPTVQSIVMQSIGGLPMASEEMFLAFGGDTEAVDTLWYPLFKQCTQLDSEDSYYELLPGLERKLERLLRFYPRKAGLGSINVITLDTDSFELAVAILSNGYRLSNGETESISPGEFFIDIIHSSKLPPRCWYHLMIQSQDVLSPLDPDNDDHTNLFPLHLCSAFLCSFRISQYGLTQDFDSSFSSQIHL</sequence>
<keyword evidence="2" id="KW-0812">Transmembrane</keyword>
<proteinExistence type="predicted"/>
<evidence type="ECO:0000256" key="2">
    <source>
        <dbReference type="SAM" id="Phobius"/>
    </source>
</evidence>
<name>A0A2H3CNV4_ARMGA</name>
<reference evidence="5" key="1">
    <citation type="journal article" date="2017" name="Nat. Ecol. Evol.">
        <title>Genome expansion and lineage-specific genetic innovations in the forest pathogenic fungi Armillaria.</title>
        <authorList>
            <person name="Sipos G."/>
            <person name="Prasanna A.N."/>
            <person name="Walter M.C."/>
            <person name="O'Connor E."/>
            <person name="Balint B."/>
            <person name="Krizsan K."/>
            <person name="Kiss B."/>
            <person name="Hess J."/>
            <person name="Varga T."/>
            <person name="Slot J."/>
            <person name="Riley R."/>
            <person name="Boka B."/>
            <person name="Rigling D."/>
            <person name="Barry K."/>
            <person name="Lee J."/>
            <person name="Mihaltcheva S."/>
            <person name="LaButti K."/>
            <person name="Lipzen A."/>
            <person name="Waldron R."/>
            <person name="Moloney N.M."/>
            <person name="Sperisen C."/>
            <person name="Kredics L."/>
            <person name="Vagvoelgyi C."/>
            <person name="Patrignani A."/>
            <person name="Fitzpatrick D."/>
            <person name="Nagy I."/>
            <person name="Doyle S."/>
            <person name="Anderson J.B."/>
            <person name="Grigoriev I.V."/>
            <person name="Gueldener U."/>
            <person name="Muensterkoetter M."/>
            <person name="Nagy L.G."/>
        </authorList>
    </citation>
    <scope>NUCLEOTIDE SEQUENCE [LARGE SCALE GENOMIC DNA]</scope>
    <source>
        <strain evidence="5">Ar21-2</strain>
    </source>
</reference>
<feature type="region of interest" description="Disordered" evidence="1">
    <location>
        <begin position="1"/>
        <end position="65"/>
    </location>
</feature>
<dbReference type="InParanoid" id="A0A2H3CNV4"/>
<feature type="domain" description="DUF6535" evidence="3">
    <location>
        <begin position="138"/>
        <end position="240"/>
    </location>
</feature>
<dbReference type="AlphaFoldDB" id="A0A2H3CNV4"/>
<evidence type="ECO:0000313" key="5">
    <source>
        <dbReference type="Proteomes" id="UP000217790"/>
    </source>
</evidence>
<evidence type="ECO:0000256" key="1">
    <source>
        <dbReference type="SAM" id="MobiDB-lite"/>
    </source>
</evidence>
<feature type="compositionally biased region" description="Low complexity" evidence="1">
    <location>
        <begin position="1"/>
        <end position="18"/>
    </location>
</feature>
<dbReference type="STRING" id="47427.A0A2H3CNV4"/>
<accession>A0A2H3CNV4</accession>
<dbReference type="Proteomes" id="UP000217790">
    <property type="component" value="Unassembled WGS sequence"/>
</dbReference>
<protein>
    <recommendedName>
        <fullName evidence="3">DUF6535 domain-containing protein</fullName>
    </recommendedName>
</protein>
<gene>
    <name evidence="4" type="ORF">ARMGADRAFT_677560</name>
</gene>
<dbReference type="EMBL" id="KZ293709">
    <property type="protein sequence ID" value="PBK83064.1"/>
    <property type="molecule type" value="Genomic_DNA"/>
</dbReference>
<dbReference type="InterPro" id="IPR045338">
    <property type="entry name" value="DUF6535"/>
</dbReference>
<evidence type="ECO:0000259" key="3">
    <source>
        <dbReference type="Pfam" id="PF20153"/>
    </source>
</evidence>